<dbReference type="STRING" id="1890364.A0A2P6N4K8"/>
<dbReference type="Proteomes" id="UP000241769">
    <property type="component" value="Unassembled WGS sequence"/>
</dbReference>
<evidence type="ECO:0000313" key="3">
    <source>
        <dbReference type="Proteomes" id="UP000241769"/>
    </source>
</evidence>
<keyword evidence="1" id="KW-0812">Transmembrane</keyword>
<dbReference type="EMBL" id="MDYQ01000206">
    <property type="protein sequence ID" value="PRP78899.1"/>
    <property type="molecule type" value="Genomic_DNA"/>
</dbReference>
<dbReference type="PANTHER" id="PTHR46388:SF2">
    <property type="entry name" value="NHL REPEAT-CONTAINING PROTEIN 2"/>
    <property type="match status" value="1"/>
</dbReference>
<evidence type="ECO:0000313" key="2">
    <source>
        <dbReference type="EMBL" id="PRP78899.1"/>
    </source>
</evidence>
<evidence type="ECO:0000256" key="1">
    <source>
        <dbReference type="SAM" id="Phobius"/>
    </source>
</evidence>
<reference evidence="2 3" key="1">
    <citation type="journal article" date="2018" name="Genome Biol. Evol.">
        <title>Multiple Roots of Fruiting Body Formation in Amoebozoa.</title>
        <authorList>
            <person name="Hillmann F."/>
            <person name="Forbes G."/>
            <person name="Novohradska S."/>
            <person name="Ferling I."/>
            <person name="Riege K."/>
            <person name="Groth M."/>
            <person name="Westermann M."/>
            <person name="Marz M."/>
            <person name="Spaller T."/>
            <person name="Winckler T."/>
            <person name="Schaap P."/>
            <person name="Glockner G."/>
        </authorList>
    </citation>
    <scope>NUCLEOTIDE SEQUENCE [LARGE SCALE GENOMIC DNA]</scope>
    <source>
        <strain evidence="2 3">Jena</strain>
    </source>
</reference>
<accession>A0A2P6N4K8</accession>
<organism evidence="2 3">
    <name type="scientific">Planoprotostelium fungivorum</name>
    <dbReference type="NCBI Taxonomy" id="1890364"/>
    <lineage>
        <taxon>Eukaryota</taxon>
        <taxon>Amoebozoa</taxon>
        <taxon>Evosea</taxon>
        <taxon>Variosea</taxon>
        <taxon>Cavosteliida</taxon>
        <taxon>Cavosteliaceae</taxon>
        <taxon>Planoprotostelium</taxon>
    </lineage>
</organism>
<dbReference type="PANTHER" id="PTHR46388">
    <property type="entry name" value="NHL REPEAT-CONTAINING PROTEIN 2"/>
    <property type="match status" value="1"/>
</dbReference>
<protein>
    <submittedName>
        <fullName evidence="2">Uncharacterized protein</fullName>
    </submittedName>
</protein>
<proteinExistence type="predicted"/>
<keyword evidence="1" id="KW-1133">Transmembrane helix</keyword>
<keyword evidence="3" id="KW-1185">Reference proteome</keyword>
<name>A0A2P6N4K8_9EUKA</name>
<sequence length="185" mass="20763">MAWFVEDGALSEDEQTNRATSNHLLSSSLQEQWITRDRDSSFRQRGERGFSDGNLTSVAFNRQQGIYYDDTRDLLCVAGNHGKKQRMTSPWDICMDKRDNEGLFIAMAGSHTSTSSACDLPNWRRDLKDGKTWRISGTGQERSLNNRVKIESADWAQPSAFVAVSVAFVVALVAIHGNFLADIEK</sequence>
<dbReference type="InParanoid" id="A0A2P6N4K8"/>
<comment type="caution">
    <text evidence="2">The sequence shown here is derived from an EMBL/GenBank/DDBJ whole genome shotgun (WGS) entry which is preliminary data.</text>
</comment>
<gene>
    <name evidence="2" type="ORF">PROFUN_13338</name>
</gene>
<keyword evidence="1" id="KW-0472">Membrane</keyword>
<dbReference type="OrthoDB" id="273823at2759"/>
<feature type="transmembrane region" description="Helical" evidence="1">
    <location>
        <begin position="160"/>
        <end position="181"/>
    </location>
</feature>
<dbReference type="AlphaFoldDB" id="A0A2P6N4K8"/>